<comment type="caution">
    <text evidence="2">The sequence shown here is derived from an EMBL/GenBank/DDBJ whole genome shotgun (WGS) entry which is preliminary data.</text>
</comment>
<dbReference type="EMBL" id="JAUCMV010000003">
    <property type="protein sequence ID" value="KAK0412047.1"/>
    <property type="molecule type" value="Genomic_DNA"/>
</dbReference>
<dbReference type="AlphaFoldDB" id="A0AA39HW99"/>
<gene>
    <name evidence="2" type="ORF">QR680_006004</name>
</gene>
<feature type="transmembrane region" description="Helical" evidence="1">
    <location>
        <begin position="32"/>
        <end position="60"/>
    </location>
</feature>
<feature type="transmembrane region" description="Helical" evidence="1">
    <location>
        <begin position="80"/>
        <end position="101"/>
    </location>
</feature>
<evidence type="ECO:0000313" key="2">
    <source>
        <dbReference type="EMBL" id="KAK0412047.1"/>
    </source>
</evidence>
<keyword evidence="3" id="KW-1185">Reference proteome</keyword>
<keyword evidence="1" id="KW-0812">Transmembrane</keyword>
<keyword evidence="1" id="KW-0472">Membrane</keyword>
<evidence type="ECO:0000256" key="1">
    <source>
        <dbReference type="SAM" id="Phobius"/>
    </source>
</evidence>
<protein>
    <submittedName>
        <fullName evidence="2">Uncharacterized protein</fullName>
    </submittedName>
</protein>
<organism evidence="2 3">
    <name type="scientific">Steinernema hermaphroditum</name>
    <dbReference type="NCBI Taxonomy" id="289476"/>
    <lineage>
        <taxon>Eukaryota</taxon>
        <taxon>Metazoa</taxon>
        <taxon>Ecdysozoa</taxon>
        <taxon>Nematoda</taxon>
        <taxon>Chromadorea</taxon>
        <taxon>Rhabditida</taxon>
        <taxon>Tylenchina</taxon>
        <taxon>Panagrolaimomorpha</taxon>
        <taxon>Strongyloidoidea</taxon>
        <taxon>Steinernematidae</taxon>
        <taxon>Steinernema</taxon>
    </lineage>
</organism>
<proteinExistence type="predicted"/>
<keyword evidence="1" id="KW-1133">Transmembrane helix</keyword>
<sequence length="218" mass="24872">MGFNYFPRAISSYGNDSALLSIFENKMSVKTVVIVSSLLNMIIGVGQVAITCSIFDFVVMNRQFYSMPNRTILIESKWTYFSNLFASLNMLVCMWSLHRVYDNVSKGYEQIGKWARMKHTLLSLLHLLFLIAFTAAALYLCINFSLMAQTVGMFTENSEPIQFQDAANWYYKRLYALAALYGCSTILSLISFCAQNNCSEKPRKETSSKSRDYPKTQC</sequence>
<feature type="transmembrane region" description="Helical" evidence="1">
    <location>
        <begin position="121"/>
        <end position="146"/>
    </location>
</feature>
<evidence type="ECO:0000313" key="3">
    <source>
        <dbReference type="Proteomes" id="UP001175271"/>
    </source>
</evidence>
<name>A0AA39HW99_9BILA</name>
<accession>A0AA39HW99</accession>
<reference evidence="2" key="1">
    <citation type="submission" date="2023-06" db="EMBL/GenBank/DDBJ databases">
        <title>Genomic analysis of the entomopathogenic nematode Steinernema hermaphroditum.</title>
        <authorList>
            <person name="Schwarz E.M."/>
            <person name="Heppert J.K."/>
            <person name="Baniya A."/>
            <person name="Schwartz H.T."/>
            <person name="Tan C.-H."/>
            <person name="Antoshechkin I."/>
            <person name="Sternberg P.W."/>
            <person name="Goodrich-Blair H."/>
            <person name="Dillman A.R."/>
        </authorList>
    </citation>
    <scope>NUCLEOTIDE SEQUENCE</scope>
    <source>
        <strain evidence="2">PS9179</strain>
        <tissue evidence="2">Whole animal</tissue>
    </source>
</reference>
<dbReference type="Proteomes" id="UP001175271">
    <property type="component" value="Unassembled WGS sequence"/>
</dbReference>
<feature type="transmembrane region" description="Helical" evidence="1">
    <location>
        <begin position="174"/>
        <end position="194"/>
    </location>
</feature>